<dbReference type="Proteomes" id="UP001145742">
    <property type="component" value="Unassembled WGS sequence"/>
</dbReference>
<feature type="signal peptide" evidence="1">
    <location>
        <begin position="1"/>
        <end position="19"/>
    </location>
</feature>
<organism evidence="2 3">
    <name type="scientific">Willisornis vidua</name>
    <name type="common">Xingu scale-backed antbird</name>
    <dbReference type="NCBI Taxonomy" id="1566151"/>
    <lineage>
        <taxon>Eukaryota</taxon>
        <taxon>Metazoa</taxon>
        <taxon>Chordata</taxon>
        <taxon>Craniata</taxon>
        <taxon>Vertebrata</taxon>
        <taxon>Euteleostomi</taxon>
        <taxon>Archelosauria</taxon>
        <taxon>Archosauria</taxon>
        <taxon>Dinosauria</taxon>
        <taxon>Saurischia</taxon>
        <taxon>Theropoda</taxon>
        <taxon>Coelurosauria</taxon>
        <taxon>Aves</taxon>
        <taxon>Neognathae</taxon>
        <taxon>Neoaves</taxon>
        <taxon>Telluraves</taxon>
        <taxon>Australaves</taxon>
        <taxon>Passeriformes</taxon>
        <taxon>Thamnophilidae</taxon>
        <taxon>Willisornis</taxon>
    </lineage>
</organism>
<accession>A0ABQ9DUR2</accession>
<keyword evidence="3" id="KW-1185">Reference proteome</keyword>
<name>A0ABQ9DUR2_9PASS</name>
<proteinExistence type="predicted"/>
<evidence type="ECO:0000256" key="1">
    <source>
        <dbReference type="SAM" id="SignalP"/>
    </source>
</evidence>
<keyword evidence="1" id="KW-0732">Signal</keyword>
<comment type="caution">
    <text evidence="2">The sequence shown here is derived from an EMBL/GenBank/DDBJ whole genome shotgun (WGS) entry which is preliminary data.</text>
</comment>
<reference evidence="2" key="1">
    <citation type="submission" date="2019-10" db="EMBL/GenBank/DDBJ databases">
        <authorList>
            <person name="Soares A.E.R."/>
            <person name="Aleixo A."/>
            <person name="Schneider P."/>
            <person name="Miyaki C.Y."/>
            <person name="Schneider M.P."/>
            <person name="Mello C."/>
            <person name="Vasconcelos A.T.R."/>
        </authorList>
    </citation>
    <scope>NUCLEOTIDE SEQUENCE</scope>
    <source>
        <tissue evidence="2">Muscle</tissue>
    </source>
</reference>
<dbReference type="EMBL" id="WHWB01031827">
    <property type="protein sequence ID" value="KAJ7427783.1"/>
    <property type="molecule type" value="Genomic_DNA"/>
</dbReference>
<feature type="chain" id="PRO_5045317644" evidence="1">
    <location>
        <begin position="20"/>
        <end position="193"/>
    </location>
</feature>
<gene>
    <name evidence="2" type="ORF">WISP_03869</name>
</gene>
<evidence type="ECO:0000313" key="2">
    <source>
        <dbReference type="EMBL" id="KAJ7427783.1"/>
    </source>
</evidence>
<protein>
    <submittedName>
        <fullName evidence="2">Uncharacterized protein</fullName>
    </submittedName>
</protein>
<evidence type="ECO:0000313" key="3">
    <source>
        <dbReference type="Proteomes" id="UP001145742"/>
    </source>
</evidence>
<sequence>MQLALFLSWCCCLHGCALGTGFLYQFPASTLQHNYPEQSSGSPGNGFGSRRESTILPFQLLVGVISSQRGIVFVSADGQDSGFLLSTSQWSEEAKHMERECLMKAVQAKVYYERYLFNALVSLHSHTDGLVPGAERLGDGDPEGVPELPLARTLCQLSEEIPIPLLDQVSLISCFQMKTAKNKDDISQSQKAG</sequence>